<proteinExistence type="predicted"/>
<reference evidence="1" key="2">
    <citation type="submission" date="2020-07" db="EMBL/GenBank/DDBJ databases">
        <authorList>
            <person name="Vera ALvarez R."/>
            <person name="Arias-Moreno D.M."/>
            <person name="Jimenez-Jacinto V."/>
            <person name="Jimenez-Bremont J.F."/>
            <person name="Swaminathan K."/>
            <person name="Moose S.P."/>
            <person name="Guerrero-Gonzalez M.L."/>
            <person name="Marino-Ramirez L."/>
            <person name="Landsman D."/>
            <person name="Rodriguez-Kessler M."/>
            <person name="Delgado-Sanchez P."/>
        </authorList>
    </citation>
    <scope>NUCLEOTIDE SEQUENCE</scope>
    <source>
        <tissue evidence="1">Cladode</tissue>
    </source>
</reference>
<dbReference type="EMBL" id="GISG01150909">
    <property type="protein sequence ID" value="MBA4647552.1"/>
    <property type="molecule type" value="Transcribed_RNA"/>
</dbReference>
<evidence type="ECO:0000313" key="1">
    <source>
        <dbReference type="EMBL" id="MBA4647552.1"/>
    </source>
</evidence>
<dbReference type="AlphaFoldDB" id="A0A7C8ZN82"/>
<sequence length="144" mass="15239">MTYLKTLEGITILSLFSDNIKNRINEFSTLGVMALSPIISSTRLPEHKIIGSEDLTQGAGSDAVHGTRLEIHENSTGDIPATGSLVEVDIDALQLEIGGAFRAVELAGPVNPVLIADDFPELGSDLVAALASLNVQDFSHCVLL</sequence>
<reference evidence="1" key="1">
    <citation type="journal article" date="2013" name="J. Plant Res.">
        <title>Effect of fungi and light on seed germination of three Opuntia species from semiarid lands of central Mexico.</title>
        <authorList>
            <person name="Delgado-Sanchez P."/>
            <person name="Jimenez-Bremont J.F."/>
            <person name="Guerrero-Gonzalez Mde L."/>
            <person name="Flores J."/>
        </authorList>
    </citation>
    <scope>NUCLEOTIDE SEQUENCE</scope>
    <source>
        <tissue evidence="1">Cladode</tissue>
    </source>
</reference>
<protein>
    <submittedName>
        <fullName evidence="1">Uncharacterized protein</fullName>
    </submittedName>
</protein>
<organism evidence="1">
    <name type="scientific">Opuntia streptacantha</name>
    <name type="common">Prickly pear cactus</name>
    <name type="synonym">Opuntia cardona</name>
    <dbReference type="NCBI Taxonomy" id="393608"/>
    <lineage>
        <taxon>Eukaryota</taxon>
        <taxon>Viridiplantae</taxon>
        <taxon>Streptophyta</taxon>
        <taxon>Embryophyta</taxon>
        <taxon>Tracheophyta</taxon>
        <taxon>Spermatophyta</taxon>
        <taxon>Magnoliopsida</taxon>
        <taxon>eudicotyledons</taxon>
        <taxon>Gunneridae</taxon>
        <taxon>Pentapetalae</taxon>
        <taxon>Caryophyllales</taxon>
        <taxon>Cactineae</taxon>
        <taxon>Cactaceae</taxon>
        <taxon>Opuntioideae</taxon>
        <taxon>Opuntia</taxon>
    </lineage>
</organism>
<accession>A0A7C8ZN82</accession>
<name>A0A7C8ZN82_OPUST</name>